<evidence type="ECO:0000256" key="1">
    <source>
        <dbReference type="ARBA" id="ARBA00001412"/>
    </source>
</evidence>
<comment type="caution">
    <text evidence="6">The sequence shown here is derived from an EMBL/GenBank/DDBJ whole genome shotgun (WGS) entry which is preliminary data.</text>
</comment>
<sequence length="92" mass="10238">LKLTDEDGYGLYVQGAPIFEFSASHFTANDLFQAKHTYELTPRPEVYLNLDAAHRGLGTASCGPDTLPQYRLLERVYRFGWTLRVAQAGGSS</sequence>
<proteinExistence type="predicted"/>
<name>A0A2M8Q849_9CHLR</name>
<dbReference type="GO" id="GO:0030246">
    <property type="term" value="F:carbohydrate binding"/>
    <property type="evidence" value="ECO:0007669"/>
    <property type="project" value="InterPro"/>
</dbReference>
<organism evidence="6 7">
    <name type="scientific">Candidatus Thermofonsia Clade 3 bacterium</name>
    <dbReference type="NCBI Taxonomy" id="2364212"/>
    <lineage>
        <taxon>Bacteria</taxon>
        <taxon>Bacillati</taxon>
        <taxon>Chloroflexota</taxon>
        <taxon>Candidatus Thermofontia</taxon>
        <taxon>Candidatus Thermofonsia Clade 3</taxon>
    </lineage>
</organism>
<dbReference type="GO" id="GO:0004565">
    <property type="term" value="F:beta-galactosidase activity"/>
    <property type="evidence" value="ECO:0007669"/>
    <property type="project" value="UniProtKB-EC"/>
</dbReference>
<dbReference type="AlphaFoldDB" id="A0A2M8Q849"/>
<dbReference type="Proteomes" id="UP000230790">
    <property type="component" value="Unassembled WGS sequence"/>
</dbReference>
<dbReference type="EMBL" id="PGTN01000580">
    <property type="protein sequence ID" value="PJF45979.1"/>
    <property type="molecule type" value="Genomic_DNA"/>
</dbReference>
<evidence type="ECO:0000259" key="5">
    <source>
        <dbReference type="Pfam" id="PF02929"/>
    </source>
</evidence>
<dbReference type="EC" id="3.2.1.23" evidence="2"/>
<feature type="domain" description="Beta galactosidase small chain/" evidence="5">
    <location>
        <begin position="2"/>
        <end position="83"/>
    </location>
</feature>
<gene>
    <name evidence="6" type="ORF">CUN48_16145</name>
</gene>
<dbReference type="GO" id="GO:0009341">
    <property type="term" value="C:beta-galactosidase complex"/>
    <property type="evidence" value="ECO:0007669"/>
    <property type="project" value="InterPro"/>
</dbReference>
<reference evidence="6 7" key="1">
    <citation type="submission" date="2017-11" db="EMBL/GenBank/DDBJ databases">
        <title>Evolution of Phototrophy in the Chloroflexi Phylum Driven by Horizontal Gene Transfer.</title>
        <authorList>
            <person name="Ward L.M."/>
            <person name="Hemp J."/>
            <person name="Shih P.M."/>
            <person name="Mcglynn S.E."/>
            <person name="Fischer W."/>
        </authorList>
    </citation>
    <scope>NUCLEOTIDE SEQUENCE [LARGE SCALE GENOMIC DNA]</scope>
    <source>
        <strain evidence="6">JP3_7</strain>
    </source>
</reference>
<evidence type="ECO:0000313" key="6">
    <source>
        <dbReference type="EMBL" id="PJF45979.1"/>
    </source>
</evidence>
<protein>
    <recommendedName>
        <fullName evidence="2">beta-galactosidase</fullName>
        <ecNumber evidence="2">3.2.1.23</ecNumber>
    </recommendedName>
</protein>
<evidence type="ECO:0000313" key="7">
    <source>
        <dbReference type="Proteomes" id="UP000230790"/>
    </source>
</evidence>
<dbReference type="PANTHER" id="PTHR46323">
    <property type="entry name" value="BETA-GALACTOSIDASE"/>
    <property type="match status" value="1"/>
</dbReference>
<dbReference type="GO" id="GO:0005990">
    <property type="term" value="P:lactose catabolic process"/>
    <property type="evidence" value="ECO:0007669"/>
    <property type="project" value="TreeGrafter"/>
</dbReference>
<evidence type="ECO:0000256" key="3">
    <source>
        <dbReference type="ARBA" id="ARBA00022801"/>
    </source>
</evidence>
<keyword evidence="4" id="KW-0326">Glycosidase</keyword>
<keyword evidence="3" id="KW-0378">Hydrolase</keyword>
<comment type="catalytic activity">
    <reaction evidence="1">
        <text>Hydrolysis of terminal non-reducing beta-D-galactose residues in beta-D-galactosides.</text>
        <dbReference type="EC" id="3.2.1.23"/>
    </reaction>
</comment>
<dbReference type="PANTHER" id="PTHR46323:SF2">
    <property type="entry name" value="BETA-GALACTOSIDASE"/>
    <property type="match status" value="1"/>
</dbReference>
<accession>A0A2M8Q849</accession>
<dbReference type="InterPro" id="IPR004199">
    <property type="entry name" value="B-gal_small/dom_5"/>
</dbReference>
<evidence type="ECO:0000256" key="2">
    <source>
        <dbReference type="ARBA" id="ARBA00012756"/>
    </source>
</evidence>
<feature type="non-terminal residue" evidence="6">
    <location>
        <position position="1"/>
    </location>
</feature>
<dbReference type="InterPro" id="IPR050347">
    <property type="entry name" value="Bact_Beta-galactosidase"/>
</dbReference>
<evidence type="ECO:0000256" key="4">
    <source>
        <dbReference type="ARBA" id="ARBA00023295"/>
    </source>
</evidence>
<dbReference type="SUPFAM" id="SSF74650">
    <property type="entry name" value="Galactose mutarotase-like"/>
    <property type="match status" value="1"/>
</dbReference>
<dbReference type="Pfam" id="PF02929">
    <property type="entry name" value="Bgal_small_N"/>
    <property type="match status" value="1"/>
</dbReference>
<dbReference type="Gene3D" id="2.70.98.10">
    <property type="match status" value="1"/>
</dbReference>
<dbReference type="InterPro" id="IPR014718">
    <property type="entry name" value="GH-type_carb-bd"/>
</dbReference>
<dbReference type="InterPro" id="IPR011013">
    <property type="entry name" value="Gal_mutarotase_sf_dom"/>
</dbReference>